<evidence type="ECO:0000256" key="1">
    <source>
        <dbReference type="ARBA" id="ARBA00004613"/>
    </source>
</evidence>
<dbReference type="GO" id="GO:0008083">
    <property type="term" value="F:growth factor activity"/>
    <property type="evidence" value="ECO:0007669"/>
    <property type="project" value="UniProtKB-KW"/>
</dbReference>
<dbReference type="FunFam" id="2.10.90.10:FF:000005">
    <property type="entry name" value="Inhibin beta A chain"/>
    <property type="match status" value="1"/>
</dbReference>
<feature type="domain" description="TGF-beta family profile" evidence="10">
    <location>
        <begin position="350"/>
        <end position="467"/>
    </location>
</feature>
<accession>A0A3S3PRW0</accession>
<dbReference type="Pfam" id="PF00019">
    <property type="entry name" value="TGF_beta"/>
    <property type="match status" value="1"/>
</dbReference>
<keyword evidence="3" id="KW-0964">Secreted</keyword>
<evidence type="ECO:0000313" key="11">
    <source>
        <dbReference type="EMBL" id="RWS18003.1"/>
    </source>
</evidence>
<dbReference type="PANTHER" id="PTHR11848:SF309">
    <property type="entry name" value="INHIBIN BETA CHAIN"/>
    <property type="match status" value="1"/>
</dbReference>
<dbReference type="GO" id="GO:0005125">
    <property type="term" value="F:cytokine activity"/>
    <property type="evidence" value="ECO:0007669"/>
    <property type="project" value="TreeGrafter"/>
</dbReference>
<evidence type="ECO:0000256" key="3">
    <source>
        <dbReference type="ARBA" id="ARBA00022525"/>
    </source>
</evidence>
<sequence>MQNSEDRSAAKNATLAVADCLNCASLNKEIAIHLKVEAIKQQILSKLQLKERPKISPSIPRELVAEALRKAHFDVENNGYRRRVNSIKTHHHNHHSPLSSSSSSASTAPLSSLPSSSPSTLVDQTLSDAANAEFRDVEYDDEYDSDFPDMSQSSSTSEDYYGRTSEIIAFSEPGDTLNGHTLIEFLPHIDKVHNLEVTKAILWVQLRLNTPLTREIRKLLRDHTLTLYVFRVNKKSNDSKQLDMEMLTTKKIQTIRPGWKRIDFRVPVQRWFSDSQFSKLTLLIDCVGCDSLVNIMLFNNSSVNGNYNNGKLSKNSENLMNVRHNPVKNNHKAGYRPFLVIGTKPIVNHRSKRHIINCDTRVKQCCKQSLYISFKELGWDDWIIAPKGYYANYCMGDCSAGRRTPDTFAHFHSHVIDEYRNKNPYASISPCCAPTRLSAMSLIYFDPEYNIIKADLPKMIVEDCGCT</sequence>
<evidence type="ECO:0000256" key="4">
    <source>
        <dbReference type="ARBA" id="ARBA00022729"/>
    </source>
</evidence>
<proteinExistence type="inferred from homology"/>
<keyword evidence="4" id="KW-0732">Signal</keyword>
<dbReference type="PROSITE" id="PS51362">
    <property type="entry name" value="TGF_BETA_2"/>
    <property type="match status" value="1"/>
</dbReference>
<dbReference type="PRINTS" id="PR00669">
    <property type="entry name" value="INHIBINA"/>
</dbReference>
<dbReference type="CDD" id="cd13752">
    <property type="entry name" value="TGF_beta_INHB"/>
    <property type="match status" value="1"/>
</dbReference>
<dbReference type="Gene3D" id="2.60.120.970">
    <property type="match status" value="1"/>
</dbReference>
<evidence type="ECO:0000256" key="9">
    <source>
        <dbReference type="SAM" id="MobiDB-lite"/>
    </source>
</evidence>
<dbReference type="EMBL" id="NCKU01000008">
    <property type="protein sequence ID" value="RWS18003.1"/>
    <property type="molecule type" value="Genomic_DNA"/>
</dbReference>
<dbReference type="Gene3D" id="2.10.90.10">
    <property type="entry name" value="Cystine-knot cytokines"/>
    <property type="match status" value="1"/>
</dbReference>
<dbReference type="PANTHER" id="PTHR11848">
    <property type="entry name" value="TGF-BETA FAMILY"/>
    <property type="match status" value="1"/>
</dbReference>
<dbReference type="GO" id="GO:0005615">
    <property type="term" value="C:extracellular space"/>
    <property type="evidence" value="ECO:0007669"/>
    <property type="project" value="TreeGrafter"/>
</dbReference>
<dbReference type="Pfam" id="PF00688">
    <property type="entry name" value="TGFb_propeptide"/>
    <property type="match status" value="1"/>
</dbReference>
<dbReference type="InterPro" id="IPR017948">
    <property type="entry name" value="TGFb_CS"/>
</dbReference>
<keyword evidence="7" id="KW-0325">Glycoprotein</keyword>
<evidence type="ECO:0000256" key="7">
    <source>
        <dbReference type="ARBA" id="ARBA00023180"/>
    </source>
</evidence>
<protein>
    <submittedName>
        <fullName evidence="11">Inhibin beta B chain-like protein</fullName>
    </submittedName>
</protein>
<dbReference type="Proteomes" id="UP000285301">
    <property type="component" value="Unassembled WGS sequence"/>
</dbReference>
<dbReference type="PROSITE" id="PS00250">
    <property type="entry name" value="TGF_BETA_1"/>
    <property type="match status" value="1"/>
</dbReference>
<comment type="caution">
    <text evidence="11">The sequence shown here is derived from an EMBL/GenBank/DDBJ whole genome shotgun (WGS) entry which is preliminary data.</text>
</comment>
<evidence type="ECO:0000256" key="8">
    <source>
        <dbReference type="RuleBase" id="RU000354"/>
    </source>
</evidence>
<dbReference type="STRING" id="1965070.A0A3S3PRW0"/>
<dbReference type="InterPro" id="IPR001839">
    <property type="entry name" value="TGF-b_C"/>
</dbReference>
<evidence type="ECO:0000256" key="2">
    <source>
        <dbReference type="ARBA" id="ARBA00006656"/>
    </source>
</evidence>
<evidence type="ECO:0000313" key="12">
    <source>
        <dbReference type="Proteomes" id="UP000285301"/>
    </source>
</evidence>
<name>A0A3S3PRW0_9ACAR</name>
<keyword evidence="12" id="KW-1185">Reference proteome</keyword>
<gene>
    <name evidence="11" type="ORF">B4U79_12003</name>
</gene>
<feature type="compositionally biased region" description="Low complexity" evidence="9">
    <location>
        <begin position="96"/>
        <end position="121"/>
    </location>
</feature>
<dbReference type="SUPFAM" id="SSF57501">
    <property type="entry name" value="Cystine-knot cytokines"/>
    <property type="match status" value="1"/>
</dbReference>
<keyword evidence="5 8" id="KW-0339">Growth factor</keyword>
<feature type="region of interest" description="Disordered" evidence="9">
    <location>
        <begin position="89"/>
        <end position="122"/>
    </location>
</feature>
<comment type="subcellular location">
    <subcellularLocation>
        <location evidence="1">Secreted</location>
    </subcellularLocation>
</comment>
<organism evidence="11 12">
    <name type="scientific">Dinothrombium tinctorium</name>
    <dbReference type="NCBI Taxonomy" id="1965070"/>
    <lineage>
        <taxon>Eukaryota</taxon>
        <taxon>Metazoa</taxon>
        <taxon>Ecdysozoa</taxon>
        <taxon>Arthropoda</taxon>
        <taxon>Chelicerata</taxon>
        <taxon>Arachnida</taxon>
        <taxon>Acari</taxon>
        <taxon>Acariformes</taxon>
        <taxon>Trombidiformes</taxon>
        <taxon>Prostigmata</taxon>
        <taxon>Anystina</taxon>
        <taxon>Parasitengona</taxon>
        <taxon>Trombidioidea</taxon>
        <taxon>Trombidiidae</taxon>
        <taxon>Dinothrombium</taxon>
    </lineage>
</organism>
<comment type="similarity">
    <text evidence="2 8">Belongs to the TGF-beta family.</text>
</comment>
<dbReference type="AlphaFoldDB" id="A0A3S3PRW0"/>
<evidence type="ECO:0000256" key="6">
    <source>
        <dbReference type="ARBA" id="ARBA00023157"/>
    </source>
</evidence>
<reference evidence="11 12" key="1">
    <citation type="journal article" date="2018" name="Gigascience">
        <title>Genomes of trombidid mites reveal novel predicted allergens and laterally-transferred genes associated with secondary metabolism.</title>
        <authorList>
            <person name="Dong X."/>
            <person name="Chaisiri K."/>
            <person name="Xia D."/>
            <person name="Armstrong S.D."/>
            <person name="Fang Y."/>
            <person name="Donnelly M.J."/>
            <person name="Kadowaki T."/>
            <person name="McGarry J.W."/>
            <person name="Darby A.C."/>
            <person name="Makepeace B.L."/>
        </authorList>
    </citation>
    <scope>NUCLEOTIDE SEQUENCE [LARGE SCALE GENOMIC DNA]</scope>
    <source>
        <strain evidence="11">UoL-WK</strain>
    </source>
</reference>
<dbReference type="InterPro" id="IPR029034">
    <property type="entry name" value="Cystine-knot_cytokine"/>
</dbReference>
<dbReference type="InterPro" id="IPR015615">
    <property type="entry name" value="TGF-beta-rel"/>
</dbReference>
<evidence type="ECO:0000259" key="10">
    <source>
        <dbReference type="PROSITE" id="PS51362"/>
    </source>
</evidence>
<keyword evidence="6" id="KW-1015">Disulfide bond</keyword>
<evidence type="ECO:0000256" key="5">
    <source>
        <dbReference type="ARBA" id="ARBA00023030"/>
    </source>
</evidence>
<dbReference type="SMART" id="SM00204">
    <property type="entry name" value="TGFB"/>
    <property type="match status" value="1"/>
</dbReference>
<dbReference type="OrthoDB" id="6516235at2759"/>
<dbReference type="InterPro" id="IPR001111">
    <property type="entry name" value="TGF-b_propeptide"/>
</dbReference>